<sequence length="1270" mass="134492">MTSPRIYLFAPLALALALAAGGYWLYNANAIQAGGSLAQVPLNSSVSVPPAFVMAVDNSGSMTFQTLFPGQDGAAFWDYGSRATNGYFIGSGSGARLRLANEIEYANGQPTNGDMNGFHHTIPSPRYRIDANRRAIAPIDNFGFARSPDVNPAYFNPLVTYSPWKRPNATNEIVDYPQASITATRVDPDAATPAINVAANWRANSGRDEYFYVPQGATLPAGTVYETYNDGGCGGLTGGGWNTLGSARTLTVGCEVAIEYYPATVYLKSATAGAAWGYTATPTTATNACGNGCNLYKYEIKSANFAAGKYELAIQNFANWFSFYGNRNRAMKAALTLSLERTEKMRVGMFTINPTSYTDVVMRDMSVAAEKAALYNEKLLALNASGGTPNRFAVEHIGKQFMRTDAGAPVKYACQINAGMLFTDGYSNGGGPAVGSQDADMPAPLADTHANTLADTAALYYKTTLRSDLGLGKVQVPEACKTTPNDPKLDCRADPHMNFYGVTLGARGDIYGVTYDPVANAPDPYTPAGYPAWRAFQNDAPSTVDEIWHATMNARGKYINATTPSDITSAMREILASVGGGATPSGSIGLVGSRVGSNTLSVEPTYESANNGTDWFSRLNAYTATNDPVTGNITFTNKWEASASLNAAGRVIRFGKTTAGSVKPTVADFTATALGTTDANVLAALCSDPLQNCAGKFNRIDGGVTGAEAVAYLRGDRAHDGGKLRKRTTLLGDIVNSTPIVSSKGDDYGYRSLRSADGLTGDVLNYANYLTTKRTGRTTFVYVGANDGMFHAFNGDTGAEAFAYIPATSVGHMGNLLFPYRAADRNDQVFQHRYFVDGLATVSDAHDGSAWKTVLAASVGAGGRGVFALDMSNQNALSVLWEVNDMSGDANGAKDIGSVLGKIAIVPVKEAGGAIKWKAVFGNGYDSVNGKAVLFLVDIADGKVTRITATETTGTLPTRTKNGLGNVVVIDRYQGTSTTEARDGFADTVYAGDLNGAVWKFDLRDNTVALGGNPLFIARYNDDYNLRQPILGGLEATTVGNDVMVLFGTGSFSFSDDPSDKAMQSAYGIIDRGAVINGRSELQQQYITEEVDTTGAVLRDVTGDRLNAAKKGWYINLGVDRAKNGNPTATGERFIGNPRLQNGILFFPTYDPNSTDGCSTDGNNWLYGLDALSGAAGMANARIGSATGNRFGANVGAVKLKRQGSGTGTAPVKDIAVVATPKGDILPATATDEEIAKAVASKCSVMVQTSGSQPIYLPRPCGRQSWRQIR</sequence>
<dbReference type="Proteomes" id="UP000829194">
    <property type="component" value="Chromosome"/>
</dbReference>
<keyword evidence="5" id="KW-1185">Reference proteome</keyword>
<evidence type="ECO:0000313" key="5">
    <source>
        <dbReference type="Proteomes" id="UP000829194"/>
    </source>
</evidence>
<evidence type="ECO:0000259" key="3">
    <source>
        <dbReference type="Pfam" id="PF05567"/>
    </source>
</evidence>
<evidence type="ECO:0000256" key="2">
    <source>
        <dbReference type="ARBA" id="ARBA00022837"/>
    </source>
</evidence>
<evidence type="ECO:0000256" key="1">
    <source>
        <dbReference type="ARBA" id="ARBA00022723"/>
    </source>
</evidence>
<dbReference type="RefSeq" id="WP_057943713.1">
    <property type="nucleotide sequence ID" value="NZ_CP011131.1"/>
</dbReference>
<gene>
    <name evidence="4" type="ORF">MOV92_16375</name>
</gene>
<dbReference type="Pfam" id="PF05567">
    <property type="entry name" value="T4P_PilY1"/>
    <property type="match status" value="1"/>
</dbReference>
<protein>
    <submittedName>
        <fullName evidence="4">Pilus assembly protein</fullName>
    </submittedName>
</protein>
<organism evidence="4 5">
    <name type="scientific">Lysobacter gummosus</name>
    <dbReference type="NCBI Taxonomy" id="262324"/>
    <lineage>
        <taxon>Bacteria</taxon>
        <taxon>Pseudomonadati</taxon>
        <taxon>Pseudomonadota</taxon>
        <taxon>Gammaproteobacteria</taxon>
        <taxon>Lysobacterales</taxon>
        <taxon>Lysobacteraceae</taxon>
        <taxon>Lysobacter</taxon>
    </lineage>
</organism>
<accession>A0ABY3X669</accession>
<name>A0ABY3X669_9GAMM</name>
<keyword evidence="2" id="KW-0106">Calcium</keyword>
<reference evidence="4 5" key="1">
    <citation type="submission" date="2022-03" db="EMBL/GenBank/DDBJ databases">
        <title>Complete genome sequence of Lysobacter capsici VKM B-2533 and Lysobacter gummosus 10.1.1, promising sources of lytic agents.</title>
        <authorList>
            <person name="Tarlachkov S.V."/>
            <person name="Kudryakova I.V."/>
            <person name="Afoshin A.S."/>
            <person name="Leontyevskaya E.A."/>
            <person name="Leontyevskaya N.V."/>
        </authorList>
    </citation>
    <scope>NUCLEOTIDE SEQUENCE [LARGE SCALE GENOMIC DNA]</scope>
    <source>
        <strain evidence="4 5">10.1.1</strain>
    </source>
</reference>
<feature type="domain" description="PilY1 beta-propeller" evidence="3">
    <location>
        <begin position="731"/>
        <end position="1072"/>
    </location>
</feature>
<evidence type="ECO:0000313" key="4">
    <source>
        <dbReference type="EMBL" id="UNP28066.1"/>
    </source>
</evidence>
<proteinExistence type="predicted"/>
<keyword evidence="1" id="KW-0479">Metal-binding</keyword>
<dbReference type="EMBL" id="CP093547">
    <property type="protein sequence ID" value="UNP28066.1"/>
    <property type="molecule type" value="Genomic_DNA"/>
</dbReference>
<dbReference type="InterPro" id="IPR008707">
    <property type="entry name" value="B-propeller_PilY1"/>
</dbReference>